<dbReference type="EMBL" id="QGKW02000717">
    <property type="protein sequence ID" value="KAF2595777.1"/>
    <property type="molecule type" value="Genomic_DNA"/>
</dbReference>
<keyword evidence="1" id="KW-1133">Transmembrane helix</keyword>
<evidence type="ECO:0000313" key="3">
    <source>
        <dbReference type="EMBL" id="KAF2595777.1"/>
    </source>
</evidence>
<reference evidence="3" key="1">
    <citation type="submission" date="2019-12" db="EMBL/GenBank/DDBJ databases">
        <title>Genome sequencing and annotation of Brassica cretica.</title>
        <authorList>
            <person name="Studholme D.J."/>
            <person name="Sarris P.F."/>
        </authorList>
    </citation>
    <scope>NUCLEOTIDE SEQUENCE</scope>
    <source>
        <strain evidence="3">PFS-001/15</strain>
        <strain evidence="2">PFS-102/07</strain>
        <tissue evidence="3">Leaf</tissue>
    </source>
</reference>
<evidence type="ECO:0000313" key="4">
    <source>
        <dbReference type="Proteomes" id="UP000712281"/>
    </source>
</evidence>
<accession>A0A8S9KPV9</accession>
<keyword evidence="1" id="KW-0812">Transmembrane</keyword>
<evidence type="ECO:0000313" key="2">
    <source>
        <dbReference type="EMBL" id="KAF2563082.1"/>
    </source>
</evidence>
<name>A0A8S9KPV9_BRACR</name>
<feature type="transmembrane region" description="Helical" evidence="1">
    <location>
        <begin position="6"/>
        <end position="28"/>
    </location>
</feature>
<keyword evidence="1" id="KW-0472">Membrane</keyword>
<sequence length="170" mass="19145">MSFPPMVFNLLLSFIWLLELAFLVLRVLMFPLIGYSFPVCGSQTIAGVYPSTFEFGDVFPVIEIHPVNIQSIGFCSLALQVLRFNDYFQSVKRVLEQLWPPPGFLYSGNLFYLVTMLSKGWATGSLDKENKGKLVGIIFAIKERLNSASWGSNMETPEDNTKTSMISLRS</sequence>
<dbReference type="AlphaFoldDB" id="A0A8S9KPV9"/>
<proteinExistence type="predicted"/>
<protein>
    <submittedName>
        <fullName evidence="3">Uncharacterized protein</fullName>
    </submittedName>
</protein>
<organism evidence="3 4">
    <name type="scientific">Brassica cretica</name>
    <name type="common">Mustard</name>
    <dbReference type="NCBI Taxonomy" id="69181"/>
    <lineage>
        <taxon>Eukaryota</taxon>
        <taxon>Viridiplantae</taxon>
        <taxon>Streptophyta</taxon>
        <taxon>Embryophyta</taxon>
        <taxon>Tracheophyta</taxon>
        <taxon>Spermatophyta</taxon>
        <taxon>Magnoliopsida</taxon>
        <taxon>eudicotyledons</taxon>
        <taxon>Gunneridae</taxon>
        <taxon>Pentapetalae</taxon>
        <taxon>rosids</taxon>
        <taxon>malvids</taxon>
        <taxon>Brassicales</taxon>
        <taxon>Brassicaceae</taxon>
        <taxon>Brassiceae</taxon>
        <taxon>Brassica</taxon>
    </lineage>
</organism>
<dbReference type="Proteomes" id="UP000712281">
    <property type="component" value="Unassembled WGS sequence"/>
</dbReference>
<comment type="caution">
    <text evidence="3">The sequence shown here is derived from an EMBL/GenBank/DDBJ whole genome shotgun (WGS) entry which is preliminary data.</text>
</comment>
<gene>
    <name evidence="3" type="ORF">F2Q68_00009264</name>
    <name evidence="2" type="ORF">F2Q70_00016284</name>
</gene>
<dbReference type="EMBL" id="QGKY02001250">
    <property type="protein sequence ID" value="KAF2563082.1"/>
    <property type="molecule type" value="Genomic_DNA"/>
</dbReference>
<evidence type="ECO:0000256" key="1">
    <source>
        <dbReference type="SAM" id="Phobius"/>
    </source>
</evidence>